<keyword evidence="3" id="KW-1185">Reference proteome</keyword>
<protein>
    <submittedName>
        <fullName evidence="2">Uncharacterized protein</fullName>
    </submittedName>
</protein>
<evidence type="ECO:0000313" key="3">
    <source>
        <dbReference type="Proteomes" id="UP000026915"/>
    </source>
</evidence>
<gene>
    <name evidence="2" type="ORF">TCM_008523</name>
</gene>
<accession>A0A061E453</accession>
<dbReference type="InParanoid" id="A0A061E453"/>
<evidence type="ECO:0000256" key="1">
    <source>
        <dbReference type="SAM" id="MobiDB-lite"/>
    </source>
</evidence>
<dbReference type="Proteomes" id="UP000026915">
    <property type="component" value="Chromosome 2"/>
</dbReference>
<feature type="region of interest" description="Disordered" evidence="1">
    <location>
        <begin position="92"/>
        <end position="117"/>
    </location>
</feature>
<organism evidence="2 3">
    <name type="scientific">Theobroma cacao</name>
    <name type="common">Cacao</name>
    <name type="synonym">Cocoa</name>
    <dbReference type="NCBI Taxonomy" id="3641"/>
    <lineage>
        <taxon>Eukaryota</taxon>
        <taxon>Viridiplantae</taxon>
        <taxon>Streptophyta</taxon>
        <taxon>Embryophyta</taxon>
        <taxon>Tracheophyta</taxon>
        <taxon>Spermatophyta</taxon>
        <taxon>Magnoliopsida</taxon>
        <taxon>eudicotyledons</taxon>
        <taxon>Gunneridae</taxon>
        <taxon>Pentapetalae</taxon>
        <taxon>rosids</taxon>
        <taxon>malvids</taxon>
        <taxon>Malvales</taxon>
        <taxon>Malvaceae</taxon>
        <taxon>Byttnerioideae</taxon>
        <taxon>Theobroma</taxon>
    </lineage>
</organism>
<name>A0A061E453_THECC</name>
<sequence>MPQPRSVAACRYSILSRILVDISTTQTVGVDERAGHESDWARKKMVHSRTSRLTRSWGVRTAQTVCLLCAKHWLARDLRGSRCLPLAIRPGARQKGPTKFKTAPSRWDLSFNGSKGS</sequence>
<evidence type="ECO:0000313" key="2">
    <source>
        <dbReference type="EMBL" id="EOX99715.1"/>
    </source>
</evidence>
<proteinExistence type="predicted"/>
<dbReference type="EMBL" id="CM001880">
    <property type="protein sequence ID" value="EOX99715.1"/>
    <property type="molecule type" value="Genomic_DNA"/>
</dbReference>
<dbReference type="Gramene" id="EOX99715">
    <property type="protein sequence ID" value="EOX99715"/>
    <property type="gene ID" value="TCM_008523"/>
</dbReference>
<dbReference type="HOGENOM" id="CLU_2089183_0_0_1"/>
<dbReference type="AlphaFoldDB" id="A0A061E453"/>
<reference evidence="2 3" key="1">
    <citation type="journal article" date="2013" name="Genome Biol.">
        <title>The genome sequence of the most widely cultivated cacao type and its use to identify candidate genes regulating pod color.</title>
        <authorList>
            <person name="Motamayor J.C."/>
            <person name="Mockaitis K."/>
            <person name="Schmutz J."/>
            <person name="Haiminen N."/>
            <person name="Iii D.L."/>
            <person name="Cornejo O."/>
            <person name="Findley S.D."/>
            <person name="Zheng P."/>
            <person name="Utro F."/>
            <person name="Royaert S."/>
            <person name="Saski C."/>
            <person name="Jenkins J."/>
            <person name="Podicheti R."/>
            <person name="Zhao M."/>
            <person name="Scheffler B.E."/>
            <person name="Stack J.C."/>
            <person name="Feltus F.A."/>
            <person name="Mustiga G.M."/>
            <person name="Amores F."/>
            <person name="Phillips W."/>
            <person name="Marelli J.P."/>
            <person name="May G.D."/>
            <person name="Shapiro H."/>
            <person name="Ma J."/>
            <person name="Bustamante C.D."/>
            <person name="Schnell R.J."/>
            <person name="Main D."/>
            <person name="Gilbert D."/>
            <person name="Parida L."/>
            <person name="Kuhn D.N."/>
        </authorList>
    </citation>
    <scope>NUCLEOTIDE SEQUENCE [LARGE SCALE GENOMIC DNA]</scope>
    <source>
        <strain evidence="3">cv. Matina 1-6</strain>
    </source>
</reference>